<keyword evidence="4" id="KW-1185">Reference proteome</keyword>
<dbReference type="EMBL" id="LGRX02009925">
    <property type="protein sequence ID" value="KAK3271228.1"/>
    <property type="molecule type" value="Genomic_DNA"/>
</dbReference>
<sequence>MESVNTSTRTAPLTSGRCEEGYTGRLCMQCAEGYLNVNGNCYMCPVDYVPQLLFTVSTVGGVVAAWVFLGVYMAGNYTSLSILLMYLQIGSMLQGFNMGWPSSINTWIMIQQIVNFDVDLISPQCIVTEYGFAYSYYLQLFLPPVVLGLNVARHEFTKYRLSKANGLAQSSRVIQTRLRRKLESSYNSKVATVLSFMEVVYHSLCIRSVQPWICDSMGGDLHYLAAAPDIECWKGEHIYMLVASVFTFFIYVMGIPVCFALILAAGHQKGWLADTTFMHRYGFMYADYELEWTWWILVIMLRRFVCAFVLVVFQSNPFLQSTLALIVVIAATTAHFFARPYVDSQYDLMESSSLVNLCILVIAGITFYTLADDLTVMAWTCVFFATLLLQMAFGVSIFLRDVKNQNSTKKAQKSIEGYLLSKPPLWNCRHRTYSRTLRDLAKMGHAEGSMGRELSEAEFVQALGPLDDGLPQELSEENAQRMFLWAQQLEQLRTAVPRAVSSDSVSSAPEQSAAGTVRRTETGAPVPRSEGCLTDEAGDGKGEKEKRKRKRDTGIRGVGLTVPVTRKGDLKEPPSKPPSVAAHLLLYSIAADYFNMLMQGGVRGIHILYSQLEGAFSMSIDEMEPLWSAGITNDAADPSTKRAMLECFVSLAGSGQELDFAGLHKGLMMFSGGELDVLHLLKMQGSDVASPQPDEAIRLCLRELCKDEGESADEHKRGNNKAKENGSNLLMKIRTNTSSAETAKDEKNNFWHSVTMSANLVMSQLPTLNEADFAAAEESEAGVFLAANDSVVTLLVPEVLEDWVKNEPDKANLMVLHELGVMLNDMQINAVNPQMAIHGTQFESKFFNLLFSTFPYLIDWTLTADPEERENAKRFLDSLYKFGEANSEAISGTRLLEASRKSKDHLAIDCPQQHDVQEKAAWLKCLWEETFKIFGNAAAEADLVEDMFAIVAPIHMASFIFWRGKNGGCQPLSQSPQVGLRVGEGGAPNLAMALRGRNESLERERPERGRQAQPYRWNTHFREDHRMRHGPGPEQKAVERMRRAMRWLKRTHPVTVVAQGEAEPDVAPTQASTPTEGGDGATTALWAVPAATA</sequence>
<feature type="transmembrane region" description="Helical" evidence="2">
    <location>
        <begin position="322"/>
        <end position="342"/>
    </location>
</feature>
<name>A0AAE0G4A7_9CHLO</name>
<keyword evidence="2" id="KW-1133">Transmembrane helix</keyword>
<gene>
    <name evidence="3" type="ORF">CYMTET_20410</name>
</gene>
<dbReference type="Proteomes" id="UP001190700">
    <property type="component" value="Unassembled WGS sequence"/>
</dbReference>
<feature type="region of interest" description="Disordered" evidence="1">
    <location>
        <begin position="500"/>
        <end position="554"/>
    </location>
</feature>
<evidence type="ECO:0000256" key="2">
    <source>
        <dbReference type="SAM" id="Phobius"/>
    </source>
</evidence>
<feature type="transmembrane region" description="Helical" evidence="2">
    <location>
        <begin position="52"/>
        <end position="73"/>
    </location>
</feature>
<feature type="transmembrane region" description="Helical" evidence="2">
    <location>
        <begin position="378"/>
        <end position="399"/>
    </location>
</feature>
<proteinExistence type="predicted"/>
<accession>A0AAE0G4A7</accession>
<feature type="transmembrane region" description="Helical" evidence="2">
    <location>
        <begin position="292"/>
        <end position="313"/>
    </location>
</feature>
<protein>
    <submittedName>
        <fullName evidence="3">Uncharacterized protein</fullName>
    </submittedName>
</protein>
<evidence type="ECO:0000313" key="3">
    <source>
        <dbReference type="EMBL" id="KAK3271228.1"/>
    </source>
</evidence>
<evidence type="ECO:0000256" key="1">
    <source>
        <dbReference type="SAM" id="MobiDB-lite"/>
    </source>
</evidence>
<comment type="caution">
    <text evidence="3">The sequence shown here is derived from an EMBL/GenBank/DDBJ whole genome shotgun (WGS) entry which is preliminary data.</text>
</comment>
<evidence type="ECO:0000313" key="4">
    <source>
        <dbReference type="Proteomes" id="UP001190700"/>
    </source>
</evidence>
<dbReference type="AlphaFoldDB" id="A0AAE0G4A7"/>
<feature type="region of interest" description="Disordered" evidence="1">
    <location>
        <begin position="1060"/>
        <end position="1093"/>
    </location>
</feature>
<feature type="transmembrane region" description="Helical" evidence="2">
    <location>
        <begin position="134"/>
        <end position="152"/>
    </location>
</feature>
<reference evidence="3 4" key="1">
    <citation type="journal article" date="2015" name="Genome Biol. Evol.">
        <title>Comparative Genomics of a Bacterivorous Green Alga Reveals Evolutionary Causalities and Consequences of Phago-Mixotrophic Mode of Nutrition.</title>
        <authorList>
            <person name="Burns J.A."/>
            <person name="Paasch A."/>
            <person name="Narechania A."/>
            <person name="Kim E."/>
        </authorList>
    </citation>
    <scope>NUCLEOTIDE SEQUENCE [LARGE SCALE GENOMIC DNA]</scope>
    <source>
        <strain evidence="3 4">PLY_AMNH</strain>
    </source>
</reference>
<dbReference type="PANTHER" id="PTHR11319">
    <property type="entry name" value="G PROTEIN-COUPLED RECEPTOR-RELATED"/>
    <property type="match status" value="1"/>
</dbReference>
<keyword evidence="2" id="KW-0472">Membrane</keyword>
<keyword evidence="2" id="KW-0812">Transmembrane</keyword>
<dbReference type="PANTHER" id="PTHR11319:SF35">
    <property type="entry name" value="OUTER MEMBRANE PROTEIN PMPC-RELATED"/>
    <property type="match status" value="1"/>
</dbReference>
<feature type="transmembrane region" description="Helical" evidence="2">
    <location>
        <begin position="238"/>
        <end position="265"/>
    </location>
</feature>
<organism evidence="3 4">
    <name type="scientific">Cymbomonas tetramitiformis</name>
    <dbReference type="NCBI Taxonomy" id="36881"/>
    <lineage>
        <taxon>Eukaryota</taxon>
        <taxon>Viridiplantae</taxon>
        <taxon>Chlorophyta</taxon>
        <taxon>Pyramimonadophyceae</taxon>
        <taxon>Pyramimonadales</taxon>
        <taxon>Pyramimonadaceae</taxon>
        <taxon>Cymbomonas</taxon>
    </lineage>
</organism>
<feature type="compositionally biased region" description="Polar residues" evidence="1">
    <location>
        <begin position="501"/>
        <end position="514"/>
    </location>
</feature>
<feature type="transmembrane region" description="Helical" evidence="2">
    <location>
        <begin position="354"/>
        <end position="371"/>
    </location>
</feature>